<feature type="transmembrane region" description="Helical" evidence="2">
    <location>
        <begin position="34"/>
        <end position="55"/>
    </location>
</feature>
<feature type="region of interest" description="Disordered" evidence="1">
    <location>
        <begin position="106"/>
        <end position="152"/>
    </location>
</feature>
<protein>
    <submittedName>
        <fullName evidence="3">Monocarboxylate transporter</fullName>
    </submittedName>
</protein>
<name>M9MC84_PSEA3</name>
<keyword evidence="2" id="KW-0472">Membrane</keyword>
<gene>
    <name evidence="3" type="ORF">PANT_9d00047</name>
</gene>
<organism evidence="3 4">
    <name type="scientific">Pseudozyma antarctica (strain T-34)</name>
    <name type="common">Yeast</name>
    <name type="synonym">Candida antarctica</name>
    <dbReference type="NCBI Taxonomy" id="1151754"/>
    <lineage>
        <taxon>Eukaryota</taxon>
        <taxon>Fungi</taxon>
        <taxon>Dikarya</taxon>
        <taxon>Basidiomycota</taxon>
        <taxon>Ustilaginomycotina</taxon>
        <taxon>Ustilaginomycetes</taxon>
        <taxon>Ustilaginales</taxon>
        <taxon>Ustilaginaceae</taxon>
        <taxon>Moesziomyces</taxon>
    </lineage>
</organism>
<keyword evidence="2" id="KW-0812">Transmembrane</keyword>
<feature type="compositionally biased region" description="Basic residues" evidence="1">
    <location>
        <begin position="207"/>
        <end position="219"/>
    </location>
</feature>
<accession>M9MC84</accession>
<reference evidence="4" key="1">
    <citation type="journal article" date="2013" name="Genome Announc.">
        <title>Genome sequence of the basidiomycetous yeast Pseudozyma antarctica T-34, a producer of the glycolipid biosurfactants mannosylerythritol lipids.</title>
        <authorList>
            <person name="Morita T."/>
            <person name="Koike H."/>
            <person name="Koyama Y."/>
            <person name="Hagiwara H."/>
            <person name="Ito E."/>
            <person name="Fukuoka T."/>
            <person name="Imura T."/>
            <person name="Machida M."/>
            <person name="Kitamoto D."/>
        </authorList>
    </citation>
    <scope>NUCLEOTIDE SEQUENCE [LARGE SCALE GENOMIC DNA]</scope>
    <source>
        <strain evidence="4">T-34</strain>
    </source>
</reference>
<evidence type="ECO:0000313" key="4">
    <source>
        <dbReference type="Proteomes" id="UP000011976"/>
    </source>
</evidence>
<dbReference type="AlphaFoldDB" id="M9MC84"/>
<dbReference type="Proteomes" id="UP000011976">
    <property type="component" value="Unassembled WGS sequence"/>
</dbReference>
<sequence>MSTCIALVRLLDFLPSHRFRFFKLPHFISPHLSPSVWSIIVLRIIKAAYIILVFIHRPLRFNRVSNMAFFTGGSRFHTVKRSGSPASDDDGKSKLLSMLDEIDDLDESNTFDEGNTVDESNTVAEDIKPVKPEVGPSSPAAGERKTPRYTTEGEQQAIMAMATAGKKPGEIAKIFGLRPNTVYKLITRKQKQALGAMNLEQYTKTSPTRKSKSPRAKKH</sequence>
<evidence type="ECO:0000256" key="2">
    <source>
        <dbReference type="SAM" id="Phobius"/>
    </source>
</evidence>
<dbReference type="EMBL" id="DF196775">
    <property type="protein sequence ID" value="GAC73323.1"/>
    <property type="molecule type" value="Genomic_DNA"/>
</dbReference>
<proteinExistence type="predicted"/>
<feature type="region of interest" description="Disordered" evidence="1">
    <location>
        <begin position="194"/>
        <end position="219"/>
    </location>
</feature>
<keyword evidence="2" id="KW-1133">Transmembrane helix</keyword>
<feature type="compositionally biased region" description="Polar residues" evidence="1">
    <location>
        <begin position="111"/>
        <end position="123"/>
    </location>
</feature>
<evidence type="ECO:0000256" key="1">
    <source>
        <dbReference type="SAM" id="MobiDB-lite"/>
    </source>
</evidence>
<evidence type="ECO:0000313" key="3">
    <source>
        <dbReference type="EMBL" id="GAC73323.1"/>
    </source>
</evidence>